<accession>A0A6J7ILH4</accession>
<sequence length="252" mass="26604">MLVTARRFAVLSLALTAVGAAGAVPAAQADSTASLTASMTSRGPVVGGMRPVNLLVNAQISDPAGPGFVPIPERFTFRFPKLRLNTAKFPVCTANDNQLVKDGAAACPAASRVGVGSARVWALRTLGIDADVYIYNGRKTAKGRELLLLTITRTVEQSLALRGLLKPLKGGKYGWRLSFGVPEIPVIDNELAALQLFNIKLGAQRRVRGKRLSYVEAPKSCPKAGLPVTFEELVRTTGATLPAAATIACPAR</sequence>
<proteinExistence type="predicted"/>
<dbReference type="EMBL" id="CAFBMX010000005">
    <property type="protein sequence ID" value="CAB4931630.1"/>
    <property type="molecule type" value="Genomic_DNA"/>
</dbReference>
<name>A0A6J7ILH4_9ZZZZ</name>
<evidence type="ECO:0000313" key="1">
    <source>
        <dbReference type="EMBL" id="CAB4931630.1"/>
    </source>
</evidence>
<gene>
    <name evidence="1" type="ORF">UFOPK3674_01194</name>
</gene>
<dbReference type="AlphaFoldDB" id="A0A6J7ILH4"/>
<protein>
    <submittedName>
        <fullName evidence="1">Unannotated protein</fullName>
    </submittedName>
</protein>
<reference evidence="1" key="1">
    <citation type="submission" date="2020-05" db="EMBL/GenBank/DDBJ databases">
        <authorList>
            <person name="Chiriac C."/>
            <person name="Salcher M."/>
            <person name="Ghai R."/>
            <person name="Kavagutti S V."/>
        </authorList>
    </citation>
    <scope>NUCLEOTIDE SEQUENCE</scope>
</reference>
<organism evidence="1">
    <name type="scientific">freshwater metagenome</name>
    <dbReference type="NCBI Taxonomy" id="449393"/>
    <lineage>
        <taxon>unclassified sequences</taxon>
        <taxon>metagenomes</taxon>
        <taxon>ecological metagenomes</taxon>
    </lineage>
</organism>